<organism evidence="5">
    <name type="scientific">Hyalella azteca</name>
    <name type="common">Amphipod</name>
    <dbReference type="NCBI Taxonomy" id="294128"/>
    <lineage>
        <taxon>Eukaryota</taxon>
        <taxon>Metazoa</taxon>
        <taxon>Ecdysozoa</taxon>
        <taxon>Arthropoda</taxon>
        <taxon>Crustacea</taxon>
        <taxon>Multicrustacea</taxon>
        <taxon>Malacostraca</taxon>
        <taxon>Eumalacostraca</taxon>
        <taxon>Peracarida</taxon>
        <taxon>Amphipoda</taxon>
        <taxon>Senticaudata</taxon>
        <taxon>Talitrida</taxon>
        <taxon>Talitroidea</taxon>
        <taxon>Hyalellidae</taxon>
        <taxon>Hyalella</taxon>
    </lineage>
</organism>
<sequence length="80" mass="8949">MNWLTDIEILATLVAAMVHDYEHTGTTNNFHVMSGSDTALLYNDRAVLENHHISAAFRSVVAGRDEGVVRLWWGVVPGLW</sequence>
<dbReference type="EMBL" id="JQDR03017676">
    <property type="protein sequence ID" value="KAA0183449.1"/>
    <property type="molecule type" value="Genomic_DNA"/>
</dbReference>
<accession>A0A6A0GQS6</accession>
<evidence type="ECO:0000259" key="4">
    <source>
        <dbReference type="PROSITE" id="PS51845"/>
    </source>
</evidence>
<reference evidence="5" key="2">
    <citation type="journal article" date="2018" name="Environ. Sci. Technol.">
        <title>The Toxicogenome of Hyalella azteca: A Model for Sediment Ecotoxicology and Evolutionary Toxicology.</title>
        <authorList>
            <person name="Poynton H.C."/>
            <person name="Hasenbein S."/>
            <person name="Benoit J.B."/>
            <person name="Sepulveda M.S."/>
            <person name="Poelchau M.F."/>
            <person name="Hughes D.S.T."/>
            <person name="Murali S.C."/>
            <person name="Chen S."/>
            <person name="Glastad K.M."/>
            <person name="Goodisman M.A.D."/>
            <person name="Werren J.H."/>
            <person name="Vineis J.H."/>
            <person name="Bowen J.L."/>
            <person name="Friedrich M."/>
            <person name="Jones J."/>
            <person name="Robertson H.M."/>
            <person name="Feyereisen R."/>
            <person name="Mechler-Hickson A."/>
            <person name="Mathers N."/>
            <person name="Lee C.E."/>
            <person name="Colbourne J.K."/>
            <person name="Biales A."/>
            <person name="Johnston J.S."/>
            <person name="Wellborn G.A."/>
            <person name="Rosendale A.J."/>
            <person name="Cridge A.G."/>
            <person name="Munoz-Torres M.C."/>
            <person name="Bain P.A."/>
            <person name="Manny A.R."/>
            <person name="Major K.M."/>
            <person name="Lambert F.N."/>
            <person name="Vulpe C.D."/>
            <person name="Tuck P."/>
            <person name="Blalock B.J."/>
            <person name="Lin Y.Y."/>
            <person name="Smith M.E."/>
            <person name="Ochoa-Acuna H."/>
            <person name="Chen M.M."/>
            <person name="Childers C.P."/>
            <person name="Qu J."/>
            <person name="Dugan S."/>
            <person name="Lee S.L."/>
            <person name="Chao H."/>
            <person name="Dinh H."/>
            <person name="Han Y."/>
            <person name="Doddapaneni H."/>
            <person name="Worley K.C."/>
            <person name="Muzny D.M."/>
            <person name="Gibbs R.A."/>
            <person name="Richards S."/>
        </authorList>
    </citation>
    <scope>NUCLEOTIDE SEQUENCE</scope>
    <source>
        <strain evidence="5">HAZT.00-mixed</strain>
        <tissue evidence="5">Whole organism</tissue>
    </source>
</reference>
<dbReference type="Proteomes" id="UP000711488">
    <property type="component" value="Unassembled WGS sequence"/>
</dbReference>
<dbReference type="Gene3D" id="1.10.1300.10">
    <property type="entry name" value="3'5'-cyclic nucleotide phosphodiesterase, catalytic domain"/>
    <property type="match status" value="1"/>
</dbReference>
<feature type="binding site" evidence="3">
    <location>
        <position position="19"/>
    </location>
    <ligand>
        <name>Zn(2+)</name>
        <dbReference type="ChEBI" id="CHEBI:29105"/>
        <label>1</label>
    </ligand>
</feature>
<reference evidence="5" key="3">
    <citation type="submission" date="2019-06" db="EMBL/GenBank/DDBJ databases">
        <authorList>
            <person name="Poynton C."/>
            <person name="Hasenbein S."/>
            <person name="Benoit J.B."/>
            <person name="Sepulveda M.S."/>
            <person name="Poelchau M.F."/>
            <person name="Murali S.C."/>
            <person name="Chen S."/>
            <person name="Glastad K.M."/>
            <person name="Werren J.H."/>
            <person name="Vineis J.H."/>
            <person name="Bowen J.L."/>
            <person name="Friedrich M."/>
            <person name="Jones J."/>
            <person name="Robertson H.M."/>
            <person name="Feyereisen R."/>
            <person name="Mechler-Hickson A."/>
            <person name="Mathers N."/>
            <person name="Lee C.E."/>
            <person name="Colbourne J.K."/>
            <person name="Biales A."/>
            <person name="Johnston J.S."/>
            <person name="Wellborn G.A."/>
            <person name="Rosendale A.J."/>
            <person name="Cridge A.G."/>
            <person name="Munoz-Torres M.C."/>
            <person name="Bain P.A."/>
            <person name="Manny A.R."/>
            <person name="Major K.M."/>
            <person name="Lambert F.N."/>
            <person name="Vulpe C.D."/>
            <person name="Tuck P."/>
            <person name="Blalock B.J."/>
            <person name="Lin Y.-Y."/>
            <person name="Smith M.E."/>
            <person name="Ochoa-Acuna H."/>
            <person name="Chen M.-J.M."/>
            <person name="Childers C.P."/>
            <person name="Qu J."/>
            <person name="Dugan S."/>
            <person name="Lee S.L."/>
            <person name="Chao H."/>
            <person name="Dinh H."/>
            <person name="Han Y."/>
            <person name="Doddapaneni H."/>
            <person name="Worley K.C."/>
            <person name="Muzny D.M."/>
            <person name="Gibbs R.A."/>
            <person name="Richards S."/>
        </authorList>
    </citation>
    <scope>NUCLEOTIDE SEQUENCE</scope>
    <source>
        <strain evidence="5">HAZT.00-mixed</strain>
        <tissue evidence="5">Whole organism</tissue>
    </source>
</reference>
<dbReference type="PROSITE" id="PS00126">
    <property type="entry name" value="PDEASE_I_1"/>
    <property type="match status" value="1"/>
</dbReference>
<protein>
    <recommendedName>
        <fullName evidence="4">PDEase domain-containing protein</fullName>
    </recommendedName>
</protein>
<dbReference type="Pfam" id="PF00233">
    <property type="entry name" value="PDEase_I"/>
    <property type="match status" value="1"/>
</dbReference>
<gene>
    <name evidence="5" type="ORF">HAZT_HAZT007464</name>
</gene>
<dbReference type="PANTHER" id="PTHR11347">
    <property type="entry name" value="CYCLIC NUCLEOTIDE PHOSPHODIESTERASE"/>
    <property type="match status" value="1"/>
</dbReference>
<keyword evidence="2" id="KW-0378">Hydrolase</keyword>
<evidence type="ECO:0000256" key="3">
    <source>
        <dbReference type="PIRSR" id="PIRSR623088-3"/>
    </source>
</evidence>
<dbReference type="InterPro" id="IPR036971">
    <property type="entry name" value="PDEase_catalytic_dom_sf"/>
</dbReference>
<dbReference type="PRINTS" id="PR00387">
    <property type="entry name" value="PDIESTERASE1"/>
</dbReference>
<name>A0A6A0GQS6_HYAAZ</name>
<dbReference type="GO" id="GO:0004114">
    <property type="term" value="F:3',5'-cyclic-nucleotide phosphodiesterase activity"/>
    <property type="evidence" value="ECO:0007669"/>
    <property type="project" value="InterPro"/>
</dbReference>
<evidence type="ECO:0000256" key="1">
    <source>
        <dbReference type="ARBA" id="ARBA00022723"/>
    </source>
</evidence>
<feature type="binding site" evidence="3">
    <location>
        <position position="20"/>
    </location>
    <ligand>
        <name>Zn(2+)</name>
        <dbReference type="ChEBI" id="CHEBI:29105"/>
        <label>1</label>
    </ligand>
</feature>
<dbReference type="AlphaFoldDB" id="A0A6A0GQS6"/>
<reference evidence="5" key="1">
    <citation type="submission" date="2014-08" db="EMBL/GenBank/DDBJ databases">
        <authorList>
            <person name="Murali S."/>
            <person name="Richards S."/>
            <person name="Bandaranaike D."/>
            <person name="Bellair M."/>
            <person name="Blankenburg K."/>
            <person name="Chao H."/>
            <person name="Dinh H."/>
            <person name="Doddapaneni H."/>
            <person name="Dugan-Rocha S."/>
            <person name="Elkadiri S."/>
            <person name="Gnanaolivu R."/>
            <person name="Hughes D."/>
            <person name="Lee S."/>
            <person name="Li M."/>
            <person name="Ming W."/>
            <person name="Munidasa M."/>
            <person name="Muniz J."/>
            <person name="Nguyen L."/>
            <person name="Osuji N."/>
            <person name="Pu L.-L."/>
            <person name="Puazo M."/>
            <person name="Skinner E."/>
            <person name="Qu C."/>
            <person name="Quiroz J."/>
            <person name="Raj R."/>
            <person name="Weissenberger G."/>
            <person name="Xin Y."/>
            <person name="Zou X."/>
            <person name="Han Y."/>
            <person name="Worley K."/>
            <person name="Muzny D."/>
            <person name="Gibbs R."/>
        </authorList>
    </citation>
    <scope>NUCLEOTIDE SEQUENCE</scope>
    <source>
        <strain evidence="5">HAZT.00-mixed</strain>
        <tissue evidence="5">Whole organism</tissue>
    </source>
</reference>
<feature type="domain" description="PDEase" evidence="4">
    <location>
        <begin position="1"/>
        <end position="80"/>
    </location>
</feature>
<dbReference type="PROSITE" id="PS51845">
    <property type="entry name" value="PDEASE_I_2"/>
    <property type="match status" value="1"/>
</dbReference>
<dbReference type="GO" id="GO:0007165">
    <property type="term" value="P:signal transduction"/>
    <property type="evidence" value="ECO:0007669"/>
    <property type="project" value="InterPro"/>
</dbReference>
<keyword evidence="1 3" id="KW-0479">Metal-binding</keyword>
<dbReference type="InterPro" id="IPR023088">
    <property type="entry name" value="PDEase"/>
</dbReference>
<proteinExistence type="predicted"/>
<dbReference type="GO" id="GO:0046872">
    <property type="term" value="F:metal ion binding"/>
    <property type="evidence" value="ECO:0007669"/>
    <property type="project" value="UniProtKB-KW"/>
</dbReference>
<feature type="binding site" evidence="3">
    <location>
        <position position="20"/>
    </location>
    <ligand>
        <name>Zn(2+)</name>
        <dbReference type="ChEBI" id="CHEBI:29105"/>
        <label>2</label>
    </ligand>
</feature>
<dbReference type="InterPro" id="IPR023174">
    <property type="entry name" value="PDEase_CS"/>
</dbReference>
<evidence type="ECO:0000256" key="2">
    <source>
        <dbReference type="ARBA" id="ARBA00022801"/>
    </source>
</evidence>
<comment type="caution">
    <text evidence="5">The sequence shown here is derived from an EMBL/GenBank/DDBJ whole genome shotgun (WGS) entry which is preliminary data.</text>
</comment>
<dbReference type="SUPFAM" id="SSF109604">
    <property type="entry name" value="HD-domain/PDEase-like"/>
    <property type="match status" value="1"/>
</dbReference>
<dbReference type="InterPro" id="IPR002073">
    <property type="entry name" value="PDEase_catalytic_dom"/>
</dbReference>
<evidence type="ECO:0000313" key="5">
    <source>
        <dbReference type="EMBL" id="KAA0183449.1"/>
    </source>
</evidence>